<evidence type="ECO:0000313" key="1">
    <source>
        <dbReference type="EMBL" id="AFM20172.1"/>
    </source>
</evidence>
<dbReference type="OrthoDB" id="3405537at2"/>
<dbReference type="Proteomes" id="UP000006057">
    <property type="component" value="Plasmid pMYCCH.01"/>
</dbReference>
<geneLocation type="plasmid" evidence="1 2">
    <name>pMYCCH.01</name>
</geneLocation>
<evidence type="ECO:0000313" key="2">
    <source>
        <dbReference type="Proteomes" id="UP000006057"/>
    </source>
</evidence>
<evidence type="ECO:0008006" key="3">
    <source>
        <dbReference type="Google" id="ProtNLM"/>
    </source>
</evidence>
<sequence length="426" mass="48054">MIVCASCAGVASIFACYECGREDHPYGFSRCARCFLRERLAELLTDPTTGQIHQRLRPVFDDLANVQRPQTVLWWLRKKPGAGPQLLRDMACGARDISHDTFRDLPSNRAHDYLRSLLVAIGVLAPIDIRIERMLPWIEDVVAGLPTDDAALIRRFAHWHVLRHMRTASHEDRLTKSMTDACRRRVRVAIELSAFLRTHDASPATATQDMLEHYQALIRRPLTHEYAFIVWLRQSRINTTLSITDAPRTPPSVTISDAQRWDAVERLLHDNTVRRYTRIAGLLTLLFAQPLSRIVALRTVQVTVNGDNTVNVAFGATPVQMPPLLDDLIRQHVEHQGEGPYASRHAGWLFPGGMPGYHLTTENIRSQLVAIGIKPYENRKAALFQLAGDMPAPVLAELLGITSKNAADWAQLAARDWTHYVAERAR</sequence>
<accession>I4BSB5</accession>
<proteinExistence type="predicted"/>
<dbReference type="EMBL" id="CP003054">
    <property type="protein sequence ID" value="AFM20172.1"/>
    <property type="molecule type" value="Genomic_DNA"/>
</dbReference>
<gene>
    <name evidence="1" type="ordered locus">Mycch_5505</name>
</gene>
<protein>
    <recommendedName>
        <fullName evidence="3">Recombinase XerD</fullName>
    </recommendedName>
</protein>
<keyword evidence="1" id="KW-0614">Plasmid</keyword>
<keyword evidence="2" id="KW-1185">Reference proteome</keyword>
<dbReference type="AlphaFoldDB" id="I4BSB5"/>
<dbReference type="KEGG" id="mcb:Mycch_5505"/>
<dbReference type="RefSeq" id="WP_014805461.1">
    <property type="nucleotide sequence ID" value="NC_018022.1"/>
</dbReference>
<organism evidence="1 2">
    <name type="scientific">Mycolicibacterium chubuense (strain NBB4)</name>
    <name type="common">Mycobacterium chubuense</name>
    <dbReference type="NCBI Taxonomy" id="710421"/>
    <lineage>
        <taxon>Bacteria</taxon>
        <taxon>Bacillati</taxon>
        <taxon>Actinomycetota</taxon>
        <taxon>Actinomycetes</taxon>
        <taxon>Mycobacteriales</taxon>
        <taxon>Mycobacteriaceae</taxon>
        <taxon>Mycolicibacterium</taxon>
    </lineage>
</organism>
<reference evidence="1 2" key="1">
    <citation type="submission" date="2012-06" db="EMBL/GenBank/DDBJ databases">
        <title>Complete sequence of plasmid 1 of Mycobacterium chubuense NBB4.</title>
        <authorList>
            <consortium name="US DOE Joint Genome Institute"/>
            <person name="Lucas S."/>
            <person name="Han J."/>
            <person name="Lapidus A."/>
            <person name="Cheng J.-F."/>
            <person name="Goodwin L."/>
            <person name="Pitluck S."/>
            <person name="Peters L."/>
            <person name="Mikhailova N."/>
            <person name="Teshima H."/>
            <person name="Detter J.C."/>
            <person name="Han C."/>
            <person name="Tapia R."/>
            <person name="Land M."/>
            <person name="Hauser L."/>
            <person name="Kyrpides N."/>
            <person name="Ivanova N."/>
            <person name="Pagani I."/>
            <person name="Mattes T."/>
            <person name="Holmes A."/>
            <person name="Rutledge P."/>
            <person name="Paulsen I."/>
            <person name="Coleman N."/>
            <person name="Woyke T."/>
        </authorList>
    </citation>
    <scope>NUCLEOTIDE SEQUENCE [LARGE SCALE GENOMIC DNA]</scope>
    <source>
        <strain evidence="1 2">NBB4</strain>
        <plasmid evidence="1 2">pMYCCH.01</plasmid>
    </source>
</reference>
<dbReference type="HOGENOM" id="CLU_046532_0_0_11"/>
<dbReference type="PATRIC" id="fig|710421.3.peg.5490"/>
<name>I4BSB5_MYCCN</name>